<feature type="non-terminal residue" evidence="1">
    <location>
        <position position="1"/>
    </location>
</feature>
<organism evidence="1">
    <name type="scientific">Solanum chilense</name>
    <name type="common">Tomato</name>
    <name type="synonym">Lycopersicon chilense</name>
    <dbReference type="NCBI Taxonomy" id="4083"/>
    <lineage>
        <taxon>Eukaryota</taxon>
        <taxon>Viridiplantae</taxon>
        <taxon>Streptophyta</taxon>
        <taxon>Embryophyta</taxon>
        <taxon>Tracheophyta</taxon>
        <taxon>Spermatophyta</taxon>
        <taxon>Magnoliopsida</taxon>
        <taxon>eudicotyledons</taxon>
        <taxon>Gunneridae</taxon>
        <taxon>Pentapetalae</taxon>
        <taxon>asterids</taxon>
        <taxon>lamiids</taxon>
        <taxon>Solanales</taxon>
        <taxon>Solanaceae</taxon>
        <taxon>Solanoideae</taxon>
        <taxon>Solaneae</taxon>
        <taxon>Solanum</taxon>
        <taxon>Solanum subgen. Lycopersicon</taxon>
    </lineage>
</organism>
<name>A0A6N2BKL7_SOLCI</name>
<dbReference type="EMBL" id="RXGB01003315">
    <property type="protein sequence ID" value="TMW92503.1"/>
    <property type="molecule type" value="Genomic_DNA"/>
</dbReference>
<reference evidence="1" key="1">
    <citation type="submission" date="2019-05" db="EMBL/GenBank/DDBJ databases">
        <title>The de novo reference genome and transcriptome assemblies of the wild tomato species Solanum chilense.</title>
        <authorList>
            <person name="Stam R."/>
            <person name="Nosenko T."/>
            <person name="Hoerger A.C."/>
            <person name="Stephan W."/>
            <person name="Seidel M.A."/>
            <person name="Kuhn J.M.M."/>
            <person name="Haberer G."/>
            <person name="Tellier A."/>
        </authorList>
    </citation>
    <scope>NUCLEOTIDE SEQUENCE</scope>
    <source>
        <tissue evidence="1">Mature leaves</tissue>
    </source>
</reference>
<dbReference type="AlphaFoldDB" id="A0A6N2BKL7"/>
<gene>
    <name evidence="1" type="ORF">EJD97_012960</name>
</gene>
<evidence type="ECO:0000313" key="1">
    <source>
        <dbReference type="EMBL" id="TMW92503.1"/>
    </source>
</evidence>
<comment type="caution">
    <text evidence="1">The sequence shown here is derived from an EMBL/GenBank/DDBJ whole genome shotgun (WGS) entry which is preliminary data.</text>
</comment>
<accession>A0A6N2BKL7</accession>
<sequence>RFVILVSDLYRILEALVLKTPILGCHHDLQNLGRDNGLDALDNDLCHKFVVSITYSNGTETLESVGVGEIWDKANEVGLDVEGHEGAFINTSAKCNYFSLDDVSVFLVEHVMKVIKSRVFERLEGVESIKNFPISN</sequence>
<protein>
    <submittedName>
        <fullName evidence="1">Uncharacterized protein</fullName>
    </submittedName>
</protein>
<proteinExistence type="predicted"/>